<dbReference type="GO" id="GO:0003723">
    <property type="term" value="F:RNA binding"/>
    <property type="evidence" value="ECO:0007669"/>
    <property type="project" value="InterPro"/>
</dbReference>
<accession>A0A0K8RHU3</accession>
<name>A0A0K8RHU3_IXORI</name>
<evidence type="ECO:0000256" key="1">
    <source>
        <dbReference type="ARBA" id="ARBA00006592"/>
    </source>
</evidence>
<dbReference type="CDD" id="cd23702">
    <property type="entry name" value="eL14"/>
    <property type="match status" value="1"/>
</dbReference>
<dbReference type="InterPro" id="IPR039660">
    <property type="entry name" value="Ribosomal_eL14"/>
</dbReference>
<dbReference type="GO" id="GO:0006412">
    <property type="term" value="P:translation"/>
    <property type="evidence" value="ECO:0007669"/>
    <property type="project" value="InterPro"/>
</dbReference>
<dbReference type="EMBL" id="GADI01003086">
    <property type="protein sequence ID" value="JAA70722.1"/>
    <property type="molecule type" value="mRNA"/>
</dbReference>
<dbReference type="GO" id="GO:0003735">
    <property type="term" value="F:structural constituent of ribosome"/>
    <property type="evidence" value="ECO:0007669"/>
    <property type="project" value="InterPro"/>
</dbReference>
<dbReference type="InterPro" id="IPR014722">
    <property type="entry name" value="Rib_uL2_dom2"/>
</dbReference>
<protein>
    <recommendedName>
        <fullName evidence="4">Large ribosomal subunit protein eL14</fullName>
    </recommendedName>
    <alternativeName>
        <fullName evidence="5">60S ribosomal protein L14</fullName>
    </alternativeName>
</protein>
<evidence type="ECO:0000313" key="7">
    <source>
        <dbReference type="EMBL" id="JAA70722.1"/>
    </source>
</evidence>
<keyword evidence="2 7" id="KW-0689">Ribosomal protein</keyword>
<evidence type="ECO:0000256" key="4">
    <source>
        <dbReference type="ARBA" id="ARBA00035215"/>
    </source>
</evidence>
<dbReference type="Pfam" id="PF01929">
    <property type="entry name" value="Ribosomal_L14e"/>
    <property type="match status" value="1"/>
</dbReference>
<comment type="similarity">
    <text evidence="1">Belongs to the eukaryotic ribosomal protein eL14 family.</text>
</comment>
<dbReference type="AlphaFoldDB" id="A0A0K8RHU3"/>
<evidence type="ECO:0000256" key="5">
    <source>
        <dbReference type="ARBA" id="ARBA00035318"/>
    </source>
</evidence>
<dbReference type="Gene3D" id="2.30.30.30">
    <property type="match status" value="1"/>
</dbReference>
<evidence type="ECO:0000256" key="3">
    <source>
        <dbReference type="ARBA" id="ARBA00023274"/>
    </source>
</evidence>
<dbReference type="PANTHER" id="PTHR11127">
    <property type="entry name" value="60S RIBOSOMAL PROTEIN L14"/>
    <property type="match status" value="1"/>
</dbReference>
<sequence>MPLFTKFVEPGRLCLITYGPDAGKLCFIVDIVTSTRILVDGAKVTGVERQQLPLTWIKLTDTKVNLNRGAKTGALAKAIKKYDALNAFKQTTLGKKLEYAERRKNLTDFERFKLLVAHKERRKLMKKAVAGSA</sequence>
<dbReference type="Gene3D" id="6.10.250.2270">
    <property type="match status" value="1"/>
</dbReference>
<feature type="domain" description="Large ribosomal subunit protein eL14" evidence="6">
    <location>
        <begin position="48"/>
        <end position="122"/>
    </location>
</feature>
<organism evidence="7">
    <name type="scientific">Ixodes ricinus</name>
    <name type="common">Common tick</name>
    <name type="synonym">Acarus ricinus</name>
    <dbReference type="NCBI Taxonomy" id="34613"/>
    <lineage>
        <taxon>Eukaryota</taxon>
        <taxon>Metazoa</taxon>
        <taxon>Ecdysozoa</taxon>
        <taxon>Arthropoda</taxon>
        <taxon>Chelicerata</taxon>
        <taxon>Arachnida</taxon>
        <taxon>Acari</taxon>
        <taxon>Parasitiformes</taxon>
        <taxon>Ixodida</taxon>
        <taxon>Ixodoidea</taxon>
        <taxon>Ixodidae</taxon>
        <taxon>Ixodinae</taxon>
        <taxon>Ixodes</taxon>
    </lineage>
</organism>
<evidence type="ECO:0000259" key="6">
    <source>
        <dbReference type="Pfam" id="PF01929"/>
    </source>
</evidence>
<reference evidence="7" key="1">
    <citation type="submission" date="2012-12" db="EMBL/GenBank/DDBJ databases">
        <title>Identification and characterization of a phenylalanine ammonia-lyase gene family in Isatis indigotica Fort.</title>
        <authorList>
            <person name="Liu Q."/>
            <person name="Chen J."/>
            <person name="Zhou X."/>
            <person name="Di P."/>
            <person name="Xiao Y."/>
            <person name="Xuan H."/>
            <person name="Zhang L."/>
            <person name="Chen W."/>
        </authorList>
    </citation>
    <scope>NUCLEOTIDE SEQUENCE</scope>
    <source>
        <tissue evidence="7">Salivary gland</tissue>
    </source>
</reference>
<evidence type="ECO:0000256" key="2">
    <source>
        <dbReference type="ARBA" id="ARBA00022980"/>
    </source>
</evidence>
<dbReference type="SUPFAM" id="SSF50104">
    <property type="entry name" value="Translation proteins SH3-like domain"/>
    <property type="match status" value="1"/>
</dbReference>
<dbReference type="PANTHER" id="PTHR11127:SF2">
    <property type="entry name" value="LARGE RIBOSOMAL SUBUNIT PROTEIN EL14"/>
    <property type="match status" value="1"/>
</dbReference>
<keyword evidence="3" id="KW-0687">Ribonucleoprotein</keyword>
<dbReference type="InterPro" id="IPR002784">
    <property type="entry name" value="Ribosomal_eL14_dom"/>
</dbReference>
<dbReference type="GO" id="GO:0022625">
    <property type="term" value="C:cytosolic large ribosomal subunit"/>
    <property type="evidence" value="ECO:0007669"/>
    <property type="project" value="TreeGrafter"/>
</dbReference>
<proteinExistence type="evidence at transcript level"/>
<dbReference type="InterPro" id="IPR008991">
    <property type="entry name" value="Translation_prot_SH3-like_sf"/>
</dbReference>
<dbReference type="GO" id="GO:0042273">
    <property type="term" value="P:ribosomal large subunit biogenesis"/>
    <property type="evidence" value="ECO:0007669"/>
    <property type="project" value="TreeGrafter"/>
</dbReference>